<evidence type="ECO:0000313" key="4">
    <source>
        <dbReference type="Proteomes" id="UP000730739"/>
    </source>
</evidence>
<feature type="compositionally biased region" description="Basic and acidic residues" evidence="1">
    <location>
        <begin position="133"/>
        <end position="143"/>
    </location>
</feature>
<gene>
    <name evidence="3" type="ORF">J2Z31_003475</name>
</gene>
<comment type="caution">
    <text evidence="3">The sequence shown here is derived from an EMBL/GenBank/DDBJ whole genome shotgun (WGS) entry which is preliminary data.</text>
</comment>
<feature type="compositionally biased region" description="Polar residues" evidence="1">
    <location>
        <begin position="1"/>
        <end position="12"/>
    </location>
</feature>
<dbReference type="SUPFAM" id="SSF50090">
    <property type="entry name" value="Electron transport accessory proteins"/>
    <property type="match status" value="1"/>
</dbReference>
<accession>A0ABS4R215</accession>
<sequence>MSARETASQSLERNAGGRPGSSFPHSALAASVGLPKSAEGEPVFAEPWQATVFAMTVRLHQQAVFSWADWAEALSAELHKPGRCADGSDYYDCWVAALSGLLTRLSVASDRELEALTHSWQRAAEATPHGKPIRLENDPLRRG</sequence>
<dbReference type="NCBIfam" id="TIGR03889">
    <property type="entry name" value="nitrile_acc"/>
    <property type="match status" value="1"/>
</dbReference>
<evidence type="ECO:0000313" key="3">
    <source>
        <dbReference type="EMBL" id="MBP2236961.1"/>
    </source>
</evidence>
<dbReference type="EMBL" id="JAGILA010000004">
    <property type="protein sequence ID" value="MBP2236961.1"/>
    <property type="molecule type" value="Genomic_DNA"/>
</dbReference>
<proteinExistence type="predicted"/>
<dbReference type="InterPro" id="IPR049054">
    <property type="entry name" value="CN_hydtase_beta-like_N"/>
</dbReference>
<keyword evidence="4" id="KW-1185">Reference proteome</keyword>
<organism evidence="3 4">
    <name type="scientific">Sinorhizobium kostiense</name>
    <dbReference type="NCBI Taxonomy" id="76747"/>
    <lineage>
        <taxon>Bacteria</taxon>
        <taxon>Pseudomonadati</taxon>
        <taxon>Pseudomonadota</taxon>
        <taxon>Alphaproteobacteria</taxon>
        <taxon>Hyphomicrobiales</taxon>
        <taxon>Rhizobiaceae</taxon>
        <taxon>Sinorhizobium/Ensifer group</taxon>
        <taxon>Sinorhizobium</taxon>
    </lineage>
</organism>
<feature type="domain" description="Nitrile hydratase beta subunit-like N-terminal" evidence="2">
    <location>
        <begin position="39"/>
        <end position="123"/>
    </location>
</feature>
<dbReference type="InterPro" id="IPR042262">
    <property type="entry name" value="CN_hydtase_beta_C"/>
</dbReference>
<feature type="region of interest" description="Disordered" evidence="1">
    <location>
        <begin position="124"/>
        <end position="143"/>
    </location>
</feature>
<dbReference type="Proteomes" id="UP000730739">
    <property type="component" value="Unassembled WGS sequence"/>
</dbReference>
<dbReference type="Gene3D" id="1.10.472.20">
    <property type="entry name" value="Nitrile hydratase, beta subunit"/>
    <property type="match status" value="1"/>
</dbReference>
<dbReference type="InterPro" id="IPR023808">
    <property type="entry name" value="Nitrile_Hydratase_acc_put"/>
</dbReference>
<evidence type="ECO:0000256" key="1">
    <source>
        <dbReference type="SAM" id="MobiDB-lite"/>
    </source>
</evidence>
<feature type="region of interest" description="Disordered" evidence="1">
    <location>
        <begin position="1"/>
        <end position="23"/>
    </location>
</feature>
<dbReference type="InterPro" id="IPR008990">
    <property type="entry name" value="Elect_transpt_acc-like_dom_sf"/>
</dbReference>
<dbReference type="Pfam" id="PF21006">
    <property type="entry name" value="NHase_beta_N"/>
    <property type="match status" value="1"/>
</dbReference>
<name>A0ABS4R215_9HYPH</name>
<evidence type="ECO:0000259" key="2">
    <source>
        <dbReference type="Pfam" id="PF21006"/>
    </source>
</evidence>
<reference evidence="3 4" key="1">
    <citation type="submission" date="2021-03" db="EMBL/GenBank/DDBJ databases">
        <title>Genomic Encyclopedia of Type Strains, Phase IV (KMG-IV): sequencing the most valuable type-strain genomes for metagenomic binning, comparative biology and taxonomic classification.</title>
        <authorList>
            <person name="Goeker M."/>
        </authorList>
    </citation>
    <scope>NUCLEOTIDE SEQUENCE [LARGE SCALE GENOMIC DNA]</scope>
    <source>
        <strain evidence="3 4">DSM 13372</strain>
    </source>
</reference>
<protein>
    <submittedName>
        <fullName evidence="3">Nitrile hydratase accessory protein</fullName>
    </submittedName>
</protein>